<gene>
    <name evidence="2" type="ORF">SAMN06296036_104289</name>
</gene>
<feature type="chain" id="PRO_5013119734" evidence="1">
    <location>
        <begin position="23"/>
        <end position="148"/>
    </location>
</feature>
<evidence type="ECO:0000313" key="3">
    <source>
        <dbReference type="Proteomes" id="UP000192907"/>
    </source>
</evidence>
<name>A0A1Y6BFE6_9BACT</name>
<accession>A0A1Y6BFE6</accession>
<dbReference type="EMBL" id="FWZT01000004">
    <property type="protein sequence ID" value="SMF08353.1"/>
    <property type="molecule type" value="Genomic_DNA"/>
</dbReference>
<evidence type="ECO:0000256" key="1">
    <source>
        <dbReference type="SAM" id="SignalP"/>
    </source>
</evidence>
<reference evidence="3" key="1">
    <citation type="submission" date="2017-04" db="EMBL/GenBank/DDBJ databases">
        <authorList>
            <person name="Varghese N."/>
            <person name="Submissions S."/>
        </authorList>
    </citation>
    <scope>NUCLEOTIDE SEQUENCE [LARGE SCALE GENOMIC DNA]</scope>
    <source>
        <strain evidence="3">RKEM611</strain>
    </source>
</reference>
<evidence type="ECO:0000313" key="2">
    <source>
        <dbReference type="EMBL" id="SMF08353.1"/>
    </source>
</evidence>
<proteinExistence type="predicted"/>
<dbReference type="AlphaFoldDB" id="A0A1Y6BFE6"/>
<dbReference type="Proteomes" id="UP000192907">
    <property type="component" value="Unassembled WGS sequence"/>
</dbReference>
<feature type="signal peptide" evidence="1">
    <location>
        <begin position="1"/>
        <end position="22"/>
    </location>
</feature>
<protein>
    <submittedName>
        <fullName evidence="2">Uncharacterized protein</fullName>
    </submittedName>
</protein>
<organism evidence="2 3">
    <name type="scientific">Pseudobacteriovorax antillogorgiicola</name>
    <dbReference type="NCBI Taxonomy" id="1513793"/>
    <lineage>
        <taxon>Bacteria</taxon>
        <taxon>Pseudomonadati</taxon>
        <taxon>Bdellovibrionota</taxon>
        <taxon>Oligoflexia</taxon>
        <taxon>Oligoflexales</taxon>
        <taxon>Pseudobacteriovoracaceae</taxon>
        <taxon>Pseudobacteriovorax</taxon>
    </lineage>
</organism>
<keyword evidence="1" id="KW-0732">Signal</keyword>
<sequence>MRKLITSSLIALASLSSLTSQASDTKMVHLSGLDSAAIVDGEETSLDIFIHYPGELSQQCGIRFLAAGGFGGISRELRENILVYTEGQRVLPDQSSGTLVFDLTDIIGEYHAYGIIVNVKSKDGRAISKLPGSSQTLVVASEPCAIAD</sequence>
<keyword evidence="3" id="KW-1185">Reference proteome</keyword>
<dbReference type="RefSeq" id="WP_132316494.1">
    <property type="nucleotide sequence ID" value="NZ_FWZT01000004.1"/>
</dbReference>